<reference evidence="1" key="1">
    <citation type="journal article" date="2012" name="Nature">
        <title>The tomato genome sequence provides insights into fleshy fruit evolution.</title>
        <authorList>
            <consortium name="Tomato Genome Consortium"/>
        </authorList>
    </citation>
    <scope>NUCLEOTIDE SEQUENCE [LARGE SCALE GENOMIC DNA]</scope>
    <source>
        <strain evidence="1">cv. Heinz 1706</strain>
    </source>
</reference>
<dbReference type="Pfam" id="PF04398">
    <property type="entry name" value="DUF538"/>
    <property type="match status" value="1"/>
</dbReference>
<dbReference type="InParanoid" id="A0A3Q7F393"/>
<dbReference type="InterPro" id="IPR036758">
    <property type="entry name" value="At5g01610-like"/>
</dbReference>
<dbReference type="GeneID" id="104646034"/>
<dbReference type="STRING" id="4081.A0A3Q7F393"/>
<dbReference type="PANTHER" id="PTHR31676:SF129">
    <property type="match status" value="1"/>
</dbReference>
<keyword evidence="2" id="KW-1185">Reference proteome</keyword>
<dbReference type="RefSeq" id="XP_010317331.1">
    <property type="nucleotide sequence ID" value="XM_010319029.1"/>
</dbReference>
<dbReference type="OMA" id="VHKFKMI"/>
<sequence length="136" mass="15122">MAEKEGAIVKKGHEEGFKMMISLLEEFELPLGIFPVVDVIEVGFVKNTGYMWIKQAKKLVHKFKMLPAPASYDTEISGYIEKKRIKKLKGMKAKGPMMSPSINEMIVDDPPTGNIQLKCLAGISITILLEHFAAGQ</sequence>
<protein>
    <submittedName>
        <fullName evidence="1">Uncharacterized protein</fullName>
    </submittedName>
</protein>
<dbReference type="OrthoDB" id="1885001at2759"/>
<reference evidence="1" key="2">
    <citation type="submission" date="2019-01" db="UniProtKB">
        <authorList>
            <consortium name="EnsemblPlants"/>
        </authorList>
    </citation>
    <scope>IDENTIFICATION</scope>
    <source>
        <strain evidence="1">cv. Heinz 1706</strain>
    </source>
</reference>
<dbReference type="EnsemblPlants" id="Solyc02g076890.1.1">
    <property type="protein sequence ID" value="Solyc02g076890.1.1.1"/>
    <property type="gene ID" value="Solyc02g076890.1"/>
</dbReference>
<dbReference type="InterPro" id="IPR007493">
    <property type="entry name" value="DUF538"/>
</dbReference>
<gene>
    <name evidence="1" type="primary">LOC104646034</name>
</gene>
<evidence type="ECO:0000313" key="2">
    <source>
        <dbReference type="Proteomes" id="UP000004994"/>
    </source>
</evidence>
<evidence type="ECO:0000313" key="1">
    <source>
        <dbReference type="EnsemblPlants" id="Solyc02g076890.1.1.1"/>
    </source>
</evidence>
<dbReference type="KEGG" id="sly:104646034"/>
<proteinExistence type="predicted"/>
<name>A0A3Q7F393_SOLLC</name>
<organism evidence="1">
    <name type="scientific">Solanum lycopersicum</name>
    <name type="common">Tomato</name>
    <name type="synonym">Lycopersicon esculentum</name>
    <dbReference type="NCBI Taxonomy" id="4081"/>
    <lineage>
        <taxon>Eukaryota</taxon>
        <taxon>Viridiplantae</taxon>
        <taxon>Streptophyta</taxon>
        <taxon>Embryophyta</taxon>
        <taxon>Tracheophyta</taxon>
        <taxon>Spermatophyta</taxon>
        <taxon>Magnoliopsida</taxon>
        <taxon>eudicotyledons</taxon>
        <taxon>Gunneridae</taxon>
        <taxon>Pentapetalae</taxon>
        <taxon>asterids</taxon>
        <taxon>lamiids</taxon>
        <taxon>Solanales</taxon>
        <taxon>Solanaceae</taxon>
        <taxon>Solanoideae</taxon>
        <taxon>Solaneae</taxon>
        <taxon>Solanum</taxon>
        <taxon>Solanum subgen. Lycopersicon</taxon>
    </lineage>
</organism>
<dbReference type="SUPFAM" id="SSF141562">
    <property type="entry name" value="At5g01610-like"/>
    <property type="match status" value="1"/>
</dbReference>
<dbReference type="PaxDb" id="4081-Solyc02g076890.1.1"/>
<dbReference type="Proteomes" id="UP000004994">
    <property type="component" value="Chromosome 2"/>
</dbReference>
<dbReference type="AlphaFoldDB" id="A0A3Q7F393"/>
<dbReference type="Gene3D" id="2.30.240.10">
    <property type="entry name" value="At5g01610-like"/>
    <property type="match status" value="1"/>
</dbReference>
<dbReference type="Gramene" id="Solyc02g076890.1.1">
    <property type="protein sequence ID" value="Solyc02g076890.1.1.1"/>
    <property type="gene ID" value="Solyc02g076890.1"/>
</dbReference>
<accession>A0A3Q7F393</accession>
<dbReference type="PANTHER" id="PTHR31676">
    <property type="entry name" value="T31J12.3 PROTEIN-RELATED"/>
    <property type="match status" value="1"/>
</dbReference>